<dbReference type="InterPro" id="IPR002142">
    <property type="entry name" value="Peptidase_S49"/>
</dbReference>
<evidence type="ECO:0000256" key="4">
    <source>
        <dbReference type="ARBA" id="ARBA00022825"/>
    </source>
</evidence>
<feature type="domain" description="Peptidase S49" evidence="6">
    <location>
        <begin position="377"/>
        <end position="526"/>
    </location>
</feature>
<evidence type="ECO:0000256" key="2">
    <source>
        <dbReference type="ARBA" id="ARBA00022670"/>
    </source>
</evidence>
<organism evidence="7 8">
    <name type="scientific">Altererythrobacter lutimaris</name>
    <dbReference type="NCBI Taxonomy" id="2743979"/>
    <lineage>
        <taxon>Bacteria</taxon>
        <taxon>Pseudomonadati</taxon>
        <taxon>Pseudomonadota</taxon>
        <taxon>Alphaproteobacteria</taxon>
        <taxon>Sphingomonadales</taxon>
        <taxon>Erythrobacteraceae</taxon>
        <taxon>Altererythrobacter</taxon>
    </lineage>
</organism>
<dbReference type="Pfam" id="PF01343">
    <property type="entry name" value="Peptidase_S49"/>
    <property type="match status" value="2"/>
</dbReference>
<dbReference type="GO" id="GO:0008236">
    <property type="term" value="F:serine-type peptidase activity"/>
    <property type="evidence" value="ECO:0007669"/>
    <property type="project" value="UniProtKB-KW"/>
</dbReference>
<dbReference type="InterPro" id="IPR047272">
    <property type="entry name" value="S49_SppA_C"/>
</dbReference>
<protein>
    <submittedName>
        <fullName evidence="7">Signal peptide peptidase SppA</fullName>
    </submittedName>
</protein>
<dbReference type="PANTHER" id="PTHR33209:SF1">
    <property type="entry name" value="PEPTIDASE S49 DOMAIN-CONTAINING PROTEIN"/>
    <property type="match status" value="1"/>
</dbReference>
<feature type="active site" description="Nucleophile" evidence="5">
    <location>
        <position position="393"/>
    </location>
</feature>
<dbReference type="InterPro" id="IPR004634">
    <property type="entry name" value="Pept_S49_pIV"/>
</dbReference>
<reference evidence="7 8" key="1">
    <citation type="submission" date="2020-06" db="EMBL/GenBank/DDBJ databases">
        <title>Altererythrobacter lutimaris sp. nov., a marine bacterium isolated from a tidal flat.</title>
        <authorList>
            <person name="Kim D."/>
            <person name="Yoo Y."/>
            <person name="Kim J.-J."/>
        </authorList>
    </citation>
    <scope>NUCLEOTIDE SEQUENCE [LARGE SCALE GENOMIC DNA]</scope>
    <source>
        <strain evidence="7 8">JGD-16</strain>
    </source>
</reference>
<evidence type="ECO:0000256" key="5">
    <source>
        <dbReference type="PIRSR" id="PIRSR001217-1"/>
    </source>
</evidence>
<comment type="caution">
    <text evidence="7">The sequence shown here is derived from an EMBL/GenBank/DDBJ whole genome shotgun (WGS) entry which is preliminary data.</text>
</comment>
<dbReference type="AlphaFoldDB" id="A0A850HHU4"/>
<accession>A0A850HHU4</accession>
<dbReference type="Gene3D" id="3.90.226.10">
    <property type="entry name" value="2-enoyl-CoA Hydratase, Chain A, domain 1"/>
    <property type="match status" value="3"/>
</dbReference>
<dbReference type="GO" id="GO:0006465">
    <property type="term" value="P:signal peptide processing"/>
    <property type="evidence" value="ECO:0007669"/>
    <property type="project" value="InterPro"/>
</dbReference>
<dbReference type="InterPro" id="IPR047217">
    <property type="entry name" value="S49_SppA_67K_type_N"/>
</dbReference>
<evidence type="ECO:0000313" key="7">
    <source>
        <dbReference type="EMBL" id="NVE94832.1"/>
    </source>
</evidence>
<name>A0A850HHU4_9SPHN</name>
<dbReference type="RefSeq" id="WP_176273067.1">
    <property type="nucleotide sequence ID" value="NZ_JABWTA010000001.1"/>
</dbReference>
<dbReference type="GO" id="GO:0016020">
    <property type="term" value="C:membrane"/>
    <property type="evidence" value="ECO:0007669"/>
    <property type="project" value="InterPro"/>
</dbReference>
<keyword evidence="4" id="KW-0720">Serine protease</keyword>
<keyword evidence="3" id="KW-0378">Hydrolase</keyword>
<dbReference type="EMBL" id="JABWTA010000001">
    <property type="protein sequence ID" value="NVE94832.1"/>
    <property type="molecule type" value="Genomic_DNA"/>
</dbReference>
<evidence type="ECO:0000256" key="1">
    <source>
        <dbReference type="ARBA" id="ARBA00008683"/>
    </source>
</evidence>
<keyword evidence="8" id="KW-1185">Reference proteome</keyword>
<dbReference type="NCBIfam" id="TIGR00705">
    <property type="entry name" value="SppA_67K"/>
    <property type="match status" value="1"/>
</dbReference>
<proteinExistence type="inferred from homology"/>
<evidence type="ECO:0000259" key="6">
    <source>
        <dbReference type="Pfam" id="PF01343"/>
    </source>
</evidence>
<evidence type="ECO:0000313" key="8">
    <source>
        <dbReference type="Proteomes" id="UP000546031"/>
    </source>
</evidence>
<feature type="domain" description="Peptidase S49" evidence="6">
    <location>
        <begin position="126"/>
        <end position="279"/>
    </location>
</feature>
<evidence type="ECO:0000256" key="3">
    <source>
        <dbReference type="ARBA" id="ARBA00022801"/>
    </source>
</evidence>
<dbReference type="InterPro" id="IPR029045">
    <property type="entry name" value="ClpP/crotonase-like_dom_sf"/>
</dbReference>
<keyword evidence="2" id="KW-0645">Protease</keyword>
<gene>
    <name evidence="7" type="primary">sppA</name>
    <name evidence="7" type="ORF">HUO12_07960</name>
</gene>
<dbReference type="SUPFAM" id="SSF52096">
    <property type="entry name" value="ClpP/crotonase"/>
    <property type="match status" value="2"/>
</dbReference>
<dbReference type="Proteomes" id="UP000546031">
    <property type="component" value="Unassembled WGS sequence"/>
</dbReference>
<dbReference type="PANTHER" id="PTHR33209">
    <property type="entry name" value="PROTEASE 4"/>
    <property type="match status" value="1"/>
</dbReference>
<dbReference type="CDD" id="cd07018">
    <property type="entry name" value="S49_SppA_67K_type"/>
    <property type="match status" value="1"/>
</dbReference>
<dbReference type="CDD" id="cd07023">
    <property type="entry name" value="S49_Sppa_N_C"/>
    <property type="match status" value="1"/>
</dbReference>
<feature type="active site" description="Proton donor/acceptor" evidence="5">
    <location>
        <position position="193"/>
    </location>
</feature>
<sequence>MSFAGKVWRLLVGIKDGLVLVFMLLFFMALFAVLSARPSPGQVRDGALLLDLNGFIVEERAEIDPFATLISGEAPVSEFEARELVRAIDAAASDERIKAVVLDLRMFLGGGQVHLQEVGEALNRVKAADKPVFSYGLAYSDPALLLASHADEVWMDPLGVAYIAGPGGSAMFYKDMLDKLSVNAKTYRVGTYKAGIEPFERNSFSDEARRNIQAVIDTRWEEWQAHVKATRPAANIELVATDPETYIQSGNGDIAQAGVDAGLIDKLGSFEEFAVRVAEVAGEGSTDNPGDFAQNSLKVWLAANPADTDGKKIAVVNVAGAIVDGDAGPGTAGGDRIADLLNNGLDDDYDGLVVRVDSGGGSVLASEQIRRAIERYREKDIPVAVSFANVAASGGYWVATAGDRIFAQPETVTGSIGVYGFLPTFENSLAEIGVSTDRLATTPLSGQPDTLGGFTPEVDTLIQTSIDRVYTQFLAIVSEARNMPVEKVDEIAQGQVWDGGTARQNGLIDQFGGLQEAAAWVAEQAEAGEEGFHLVTLGGSVDPYQSLIRQLMSSDARAPVMSGDFAGHVAVGQRAAMGRIASDLERMLRGTGIQAYCEFCPVQPRAADLSKGDQLITKASNVLAK</sequence>
<dbReference type="PIRSF" id="PIRSF001217">
    <property type="entry name" value="Protease_4_SppA"/>
    <property type="match status" value="1"/>
</dbReference>
<comment type="similarity">
    <text evidence="1">Belongs to the peptidase S49 family.</text>
</comment>